<reference evidence="4" key="1">
    <citation type="submission" date="2019-11" db="EMBL/GenBank/DDBJ databases">
        <title>Description of new Acetobacter species.</title>
        <authorList>
            <person name="Cleenwerck I."/>
            <person name="Sombolestani A.S."/>
        </authorList>
    </citation>
    <scope>NUCLEOTIDE SEQUENCE</scope>
    <source>
        <strain evidence="4">LMG 1626</strain>
    </source>
</reference>
<gene>
    <name evidence="4" type="ORF">GOB87_12610</name>
</gene>
<comment type="caution">
    <text evidence="4">The sequence shown here is derived from an EMBL/GenBank/DDBJ whole genome shotgun (WGS) entry which is preliminary data.</text>
</comment>
<dbReference type="RefSeq" id="WP_166317462.1">
    <property type="nucleotide sequence ID" value="NZ_WOTH01000032.1"/>
</dbReference>
<name>A0A967EE79_9PROT</name>
<dbReference type="AlphaFoldDB" id="A0A967EE79"/>
<accession>A0A967EE79</accession>
<evidence type="ECO:0000313" key="5">
    <source>
        <dbReference type="Proteomes" id="UP000597459"/>
    </source>
</evidence>
<dbReference type="Proteomes" id="UP000597459">
    <property type="component" value="Unassembled WGS sequence"/>
</dbReference>
<feature type="compositionally biased region" description="Basic and acidic residues" evidence="1">
    <location>
        <begin position="276"/>
        <end position="287"/>
    </location>
</feature>
<feature type="compositionally biased region" description="Polar residues" evidence="1">
    <location>
        <begin position="255"/>
        <end position="270"/>
    </location>
</feature>
<dbReference type="NCBIfam" id="NF040974">
    <property type="entry name" value="RepABC_RepC"/>
    <property type="match status" value="1"/>
</dbReference>
<dbReference type="InterPro" id="IPR005090">
    <property type="entry name" value="RepC_N"/>
</dbReference>
<dbReference type="EMBL" id="WOTH01000032">
    <property type="protein sequence ID" value="NHO54775.1"/>
    <property type="molecule type" value="Genomic_DNA"/>
</dbReference>
<feature type="domain" description="Plasmid replication protein C N-terminal" evidence="2">
    <location>
        <begin position="13"/>
        <end position="183"/>
    </location>
</feature>
<keyword evidence="5" id="KW-1185">Reference proteome</keyword>
<organism evidence="4 5">
    <name type="scientific">Acetobacter estunensis</name>
    <dbReference type="NCBI Taxonomy" id="104097"/>
    <lineage>
        <taxon>Bacteria</taxon>
        <taxon>Pseudomonadati</taxon>
        <taxon>Pseudomonadota</taxon>
        <taxon>Alphaproteobacteria</taxon>
        <taxon>Acetobacterales</taxon>
        <taxon>Acetobacteraceae</taxon>
        <taxon>Acetobacter</taxon>
    </lineage>
</organism>
<proteinExistence type="predicted"/>
<evidence type="ECO:0008006" key="6">
    <source>
        <dbReference type="Google" id="ProtNLM"/>
    </source>
</evidence>
<feature type="domain" description="Plasmid replication protein C C-terminal" evidence="3">
    <location>
        <begin position="304"/>
        <end position="403"/>
    </location>
</feature>
<feature type="region of interest" description="Disordered" evidence="1">
    <location>
        <begin position="243"/>
        <end position="295"/>
    </location>
</feature>
<protein>
    <recommendedName>
        <fullName evidence="6">Replication protein C</fullName>
    </recommendedName>
</protein>
<dbReference type="Pfam" id="PF03428">
    <property type="entry name" value="RP-C"/>
    <property type="match status" value="1"/>
</dbReference>
<sequence>MNQRITERPSGARRITPAMVLAQRAAEMQTMSDASPKDILSVLRRARSAVGLTCQQTELLAFLVSWTRPQDWGEDGLPICAARNADIMERFDLGRTRVKELIRSLAEAGWLICNDSPNGHRFVRRAGRTGPVTHGYGFDLSPLSRRFAELEQAALAQEERRREGRRLHGDVMGLARKALALCAAGEEAGVPRVRLETYEREARELLALRGRDRDIAILTPLAERLAGLVGRIETDILAVIPVESDPMGSPERPPITTTNPDHSAKATVSGSGYAAKAHEASRSENEPQHVTPTSPLRGFRATPSFLLQIAPGLRDLCPSSRPSEREIMEAVPFLCHSLGISTHAWRQAINVLGPYEAAVALCVIAARHGRGEVRSPGGMLRAMIARHIEGTLALDRSLYGLAEHLDTSKAVH</sequence>
<dbReference type="Pfam" id="PF11800">
    <property type="entry name" value="RP-C_C"/>
    <property type="match status" value="1"/>
</dbReference>
<evidence type="ECO:0000259" key="3">
    <source>
        <dbReference type="Pfam" id="PF11800"/>
    </source>
</evidence>
<evidence type="ECO:0000259" key="2">
    <source>
        <dbReference type="Pfam" id="PF03428"/>
    </source>
</evidence>
<evidence type="ECO:0000256" key="1">
    <source>
        <dbReference type="SAM" id="MobiDB-lite"/>
    </source>
</evidence>
<dbReference type="InterPro" id="IPR021760">
    <property type="entry name" value="RepC_C"/>
</dbReference>
<evidence type="ECO:0000313" key="4">
    <source>
        <dbReference type="EMBL" id="NHO54775.1"/>
    </source>
</evidence>
<dbReference type="InterPro" id="IPR047611">
    <property type="entry name" value="RepABC_RepC"/>
</dbReference>